<evidence type="ECO:0000256" key="1">
    <source>
        <dbReference type="ARBA" id="ARBA00009792"/>
    </source>
</evidence>
<reference evidence="6 7" key="1">
    <citation type="submission" date="2020-10" db="EMBL/GenBank/DDBJ databases">
        <authorList>
            <person name="Castelo-Branco R."/>
            <person name="Eusebio N."/>
            <person name="Adriana R."/>
            <person name="Vieira A."/>
            <person name="Brugerolle De Fraissinette N."/>
            <person name="Rezende De Castro R."/>
            <person name="Schneider M.P."/>
            <person name="Vasconcelos V."/>
            <person name="Leao P.N."/>
        </authorList>
    </citation>
    <scope>NUCLEOTIDE SEQUENCE [LARGE SCALE GENOMIC DNA]</scope>
    <source>
        <strain evidence="6 7">LEGE 03274</strain>
    </source>
</reference>
<evidence type="ECO:0000313" key="6">
    <source>
        <dbReference type="EMBL" id="MBE9222777.1"/>
    </source>
</evidence>
<dbReference type="Gene3D" id="2.70.98.30">
    <property type="entry name" value="Golgi alpha-mannosidase II, domain 4"/>
    <property type="match status" value="1"/>
</dbReference>
<evidence type="ECO:0000256" key="3">
    <source>
        <dbReference type="ARBA" id="ARBA00022801"/>
    </source>
</evidence>
<dbReference type="InterPro" id="IPR011682">
    <property type="entry name" value="Glyco_hydro_38_C"/>
</dbReference>
<dbReference type="InterPro" id="IPR015341">
    <property type="entry name" value="Glyco_hydro_38_cen"/>
</dbReference>
<protein>
    <submittedName>
        <fullName evidence="6">Alpha-mannosidase</fullName>
    </submittedName>
</protein>
<dbReference type="Proteomes" id="UP000654604">
    <property type="component" value="Unassembled WGS sequence"/>
</dbReference>
<evidence type="ECO:0000256" key="4">
    <source>
        <dbReference type="ARBA" id="ARBA00023295"/>
    </source>
</evidence>
<gene>
    <name evidence="6" type="ORF">IQ215_08720</name>
</gene>
<evidence type="ECO:0000259" key="5">
    <source>
        <dbReference type="SMART" id="SM00872"/>
    </source>
</evidence>
<dbReference type="InterPro" id="IPR041147">
    <property type="entry name" value="GH38_C"/>
</dbReference>
<dbReference type="SUPFAM" id="SSF88688">
    <property type="entry name" value="Families 57/38 glycoside transferase middle domain"/>
    <property type="match status" value="1"/>
</dbReference>
<dbReference type="Gene3D" id="2.60.40.2220">
    <property type="match status" value="1"/>
</dbReference>
<dbReference type="InterPro" id="IPR037094">
    <property type="entry name" value="Glyco_hydro_38_cen_sf"/>
</dbReference>
<sequence>MSLEQTINNLRNLTELDIQNNWFFTDQNLNHPPIYIDDNWQQAIPNEKRYLVWEKGDKVRWFIQKVTIPHHLNHYPLNNLSLRINLTWWAKSAQIFIDGTLVCEGDLFDSSSRVLVTNNAQCEQEFIISLKLTSPGHDIGGLMISRCLYESNYNKVDPSLVANELTVLSQYINNFYPEYKTTINDSLKIIDWGNIKNQDIFNKSLIEFRNKLLSLSEIIKERNFYLLGHAHLDMAWLWTMDETYDVAQRTFNSVLNLQKNTFQLTFGHTTAYLYEWIENHNKSLFNQIQTKVKNNTWEILGGMWVEPEVNLISGESLIRQILYGQKYFQEKFTKYNRVAWLPDSFGFPAQMPQIMKLGEIDYFVTGKLHWNDTNKFPHGCFWWQSPDGSRIFTTMSPPNIAGVMNTNPVVMSDYSVAWEKQTGLKDIFWLPGVGDHGGGPTRDMLDVVKRYDDSPFFPQVTFARAEDYLDKISHQLGDDIPLWDEELYLELHRGCYTTHGEQKYFNRYSEKLLFQAELFLTIITILNKKYSLINSTIVGSQHKIDDLWRKILLNQFHDILPGTSITPVFTEANQIWNEVIKEGELILNDCLRAIALNIDNKKRVLSKGEKRVVIFNSLNWQRSEIIEIDIEGNKYQVEDGEGNILITQISKENKLLVLVNDIPKIGYTQLILSPIEEVQPDEIITTDFILENEYITAKINPKTGNIVNIYDYQINKEIINQEANELQLFEDKGQYWDAWNIDPNYEQKPLPNPRLTEIKCLEKGALRQIIEVVKKYNKSTFTQKYILYSHSPIIHIENTIDWQEEYTLLKVNFPLNFNSPTACYETPCAVMEYPTNPKTALEKAKWEICAHHWVDLSNNEYGVSLLNNGKYGHDFKPNQIRLSLLRSPKWPDATSDMMVHNFNYAIYPHHQGWQEAKTVNKGYELNVPLQVVVLAENEHHFDIFPPEQEFLNLGSDNLILTCFKQGYDDKNQVILRFYESAHRVSNFDLQNSLDLTIEHKVNILENPLDEDNLNYIKPSEIASYSLRKMGNG</sequence>
<dbReference type="InterPro" id="IPR000602">
    <property type="entry name" value="Glyco_hydro_38_N"/>
</dbReference>
<dbReference type="Gene3D" id="2.60.40.1180">
    <property type="entry name" value="Golgi alpha-mannosidase II"/>
    <property type="match status" value="1"/>
</dbReference>
<dbReference type="InterPro" id="IPR011330">
    <property type="entry name" value="Glyco_hydro/deAcase_b/a-brl"/>
</dbReference>
<comment type="similarity">
    <text evidence="1">Belongs to the glycosyl hydrolase 38 family.</text>
</comment>
<accession>A0ABR9V4G1</accession>
<dbReference type="CDD" id="cd10789">
    <property type="entry name" value="GH38N_AMII_ER_cytosolic"/>
    <property type="match status" value="1"/>
</dbReference>
<dbReference type="InterPro" id="IPR027291">
    <property type="entry name" value="Glyco_hydro_38_N_sf"/>
</dbReference>
<evidence type="ECO:0000313" key="7">
    <source>
        <dbReference type="Proteomes" id="UP000654604"/>
    </source>
</evidence>
<proteinExistence type="inferred from homology"/>
<dbReference type="PANTHER" id="PTHR46017:SF1">
    <property type="entry name" value="ALPHA-MANNOSIDASE 2C1"/>
    <property type="match status" value="1"/>
</dbReference>
<keyword evidence="7" id="KW-1185">Reference proteome</keyword>
<dbReference type="PANTHER" id="PTHR46017">
    <property type="entry name" value="ALPHA-MANNOSIDASE 2C1"/>
    <property type="match status" value="1"/>
</dbReference>
<keyword evidence="3" id="KW-0378">Hydrolase</keyword>
<dbReference type="Pfam" id="PF09261">
    <property type="entry name" value="Alpha-mann_mid"/>
    <property type="match status" value="1"/>
</dbReference>
<dbReference type="EMBL" id="JADEWC010000017">
    <property type="protein sequence ID" value="MBE9222777.1"/>
    <property type="molecule type" value="Genomic_DNA"/>
</dbReference>
<dbReference type="Gene3D" id="1.20.1270.50">
    <property type="entry name" value="Glycoside hydrolase family 38, central domain"/>
    <property type="match status" value="1"/>
</dbReference>
<dbReference type="Gene3D" id="3.20.110.10">
    <property type="entry name" value="Glycoside hydrolase 38, N terminal domain"/>
    <property type="match status" value="1"/>
</dbReference>
<keyword evidence="2" id="KW-0479">Metal-binding</keyword>
<dbReference type="SMART" id="SM00872">
    <property type="entry name" value="Alpha-mann_mid"/>
    <property type="match status" value="1"/>
</dbReference>
<dbReference type="Pfam" id="PF17677">
    <property type="entry name" value="Glyco_hydro38C2"/>
    <property type="match status" value="1"/>
</dbReference>
<organism evidence="6 7">
    <name type="scientific">Cyanobacterium stanieri LEGE 03274</name>
    <dbReference type="NCBI Taxonomy" id="1828756"/>
    <lineage>
        <taxon>Bacteria</taxon>
        <taxon>Bacillati</taxon>
        <taxon>Cyanobacteriota</taxon>
        <taxon>Cyanophyceae</taxon>
        <taxon>Oscillatoriophycideae</taxon>
        <taxon>Chroococcales</taxon>
        <taxon>Geminocystaceae</taxon>
        <taxon>Cyanobacterium</taxon>
    </lineage>
</organism>
<dbReference type="InterPro" id="IPR028995">
    <property type="entry name" value="Glyco_hydro_57/38_cen_sf"/>
</dbReference>
<dbReference type="SUPFAM" id="SSF74650">
    <property type="entry name" value="Galactose mutarotase-like"/>
    <property type="match status" value="1"/>
</dbReference>
<feature type="domain" description="Glycoside hydrolase family 38 central" evidence="5">
    <location>
        <begin position="490"/>
        <end position="576"/>
    </location>
</feature>
<dbReference type="InterPro" id="IPR013780">
    <property type="entry name" value="Glyco_hydro_b"/>
</dbReference>
<dbReference type="Pfam" id="PF07748">
    <property type="entry name" value="Glyco_hydro_38C"/>
    <property type="match status" value="1"/>
</dbReference>
<evidence type="ECO:0000256" key="2">
    <source>
        <dbReference type="ARBA" id="ARBA00022723"/>
    </source>
</evidence>
<comment type="caution">
    <text evidence="6">The sequence shown here is derived from an EMBL/GenBank/DDBJ whole genome shotgun (WGS) entry which is preliminary data.</text>
</comment>
<dbReference type="Pfam" id="PF01074">
    <property type="entry name" value="Glyco_hydro_38N"/>
    <property type="match status" value="1"/>
</dbReference>
<dbReference type="SUPFAM" id="SSF88713">
    <property type="entry name" value="Glycoside hydrolase/deacetylase"/>
    <property type="match status" value="1"/>
</dbReference>
<name>A0ABR9V4G1_9CHRO</name>
<keyword evidence="4" id="KW-0326">Glycosidase</keyword>
<dbReference type="InterPro" id="IPR011013">
    <property type="entry name" value="Gal_mutarotase_sf_dom"/>
</dbReference>